<dbReference type="Gene3D" id="3.60.15.10">
    <property type="entry name" value="Ribonuclease Z/Hydroxyacylglutathione hydrolase-like"/>
    <property type="match status" value="1"/>
</dbReference>
<gene>
    <name evidence="2" type="ordered locus">Calow_0507</name>
</gene>
<dbReference type="RefSeq" id="WP_013411500.1">
    <property type="nucleotide sequence ID" value="NC_014657.1"/>
</dbReference>
<dbReference type="STRING" id="632518.Calow_0507"/>
<evidence type="ECO:0000313" key="2">
    <source>
        <dbReference type="EMBL" id="ADQ04090.1"/>
    </source>
</evidence>
<evidence type="ECO:0000313" key="3">
    <source>
        <dbReference type="Proteomes" id="UP000006889"/>
    </source>
</evidence>
<evidence type="ECO:0000259" key="1">
    <source>
        <dbReference type="SMART" id="SM00849"/>
    </source>
</evidence>
<dbReference type="AlphaFoldDB" id="E4Q4C8"/>
<accession>E4Q4C8</accession>
<dbReference type="KEGG" id="cow:Calow_0507"/>
<dbReference type="HOGENOM" id="CLU_073253_0_0_9"/>
<dbReference type="eggNOG" id="COG1235">
    <property type="taxonomic scope" value="Bacteria"/>
</dbReference>
<feature type="domain" description="Metallo-beta-lactamase" evidence="1">
    <location>
        <begin position="17"/>
        <end position="189"/>
    </location>
</feature>
<dbReference type="Proteomes" id="UP000006889">
    <property type="component" value="Chromosome"/>
</dbReference>
<dbReference type="InterPro" id="IPR052533">
    <property type="entry name" value="WalJ/YycJ-like"/>
</dbReference>
<name>E4Q4C8_CALOW</name>
<organism evidence="2 3">
    <name type="scientific">Caldicellulosiruptor owensensis (strain ATCC 700167 / DSM 13100 / OL)</name>
    <dbReference type="NCBI Taxonomy" id="632518"/>
    <lineage>
        <taxon>Bacteria</taxon>
        <taxon>Bacillati</taxon>
        <taxon>Bacillota</taxon>
        <taxon>Bacillota incertae sedis</taxon>
        <taxon>Caldicellulosiruptorales</taxon>
        <taxon>Caldicellulosiruptoraceae</taxon>
        <taxon>Caldicellulosiruptor</taxon>
    </lineage>
</organism>
<reference key="1">
    <citation type="submission" date="2010-09" db="EMBL/GenBank/DDBJ databases">
        <title>Complete sequence of Caldicellulosiruptor owensensis OL.</title>
        <authorList>
            <consortium name="US DOE Joint Genome Institute"/>
            <person name="Lucas S."/>
            <person name="Copeland A."/>
            <person name="Lapidus A."/>
            <person name="Cheng J.-F."/>
            <person name="Bruce D."/>
            <person name="Goodwin L."/>
            <person name="Pitluck S."/>
            <person name="Davenport K."/>
            <person name="Detter J.C."/>
            <person name="Han C."/>
            <person name="Tapia R."/>
            <person name="Land M."/>
            <person name="Hauser L."/>
            <person name="Chang Y.-J."/>
            <person name="Jeffries C."/>
            <person name="Kyrpides N."/>
            <person name="Ivanova N."/>
            <person name="Mikhailova N."/>
            <person name="Blumer-Schuette S.E."/>
            <person name="Kelly R.M."/>
            <person name="Woyke T."/>
        </authorList>
    </citation>
    <scope>NUCLEOTIDE SEQUENCE</scope>
    <source>
        <strain>OL</strain>
    </source>
</reference>
<dbReference type="EMBL" id="CP002216">
    <property type="protein sequence ID" value="ADQ04090.1"/>
    <property type="molecule type" value="Genomic_DNA"/>
</dbReference>
<dbReference type="PANTHER" id="PTHR47619:SF1">
    <property type="entry name" value="EXODEOXYRIBONUCLEASE WALJ"/>
    <property type="match status" value="1"/>
</dbReference>
<dbReference type="SMART" id="SM00849">
    <property type="entry name" value="Lactamase_B"/>
    <property type="match status" value="1"/>
</dbReference>
<dbReference type="SUPFAM" id="SSF56281">
    <property type="entry name" value="Metallo-hydrolase/oxidoreductase"/>
    <property type="match status" value="1"/>
</dbReference>
<protein>
    <submittedName>
        <fullName evidence="2">Beta-lactamase domain protein</fullName>
    </submittedName>
</protein>
<dbReference type="Pfam" id="PF12706">
    <property type="entry name" value="Lactamase_B_2"/>
    <property type="match status" value="1"/>
</dbReference>
<reference evidence="2 3" key="2">
    <citation type="journal article" date="2011" name="J. Bacteriol.">
        <title>Complete genome sequences for the anaerobic, extremely thermophilic plant biomass-degrading bacteria Caldicellulosiruptor hydrothermalis, Caldicellulosiruptor kristjanssonii, Caldicellulosiruptor kronotskyensis, Caldicellulosiruptor owensenis, and Caldicellulosiruptor lactoaceticus.</title>
        <authorList>
            <person name="Blumer-Schuette S.E."/>
            <person name="Ozdemir I."/>
            <person name="Mistry D."/>
            <person name="Lucas S."/>
            <person name="Lapidus A."/>
            <person name="Cheng J.F."/>
            <person name="Goodwin L.A."/>
            <person name="Pitluck S."/>
            <person name="Land M.L."/>
            <person name="Hauser L.J."/>
            <person name="Woyke T."/>
            <person name="Mikhailova N."/>
            <person name="Pati A."/>
            <person name="Kyrpides N.C."/>
            <person name="Ivanova N."/>
            <person name="Detter J.C."/>
            <person name="Walston-Davenport K."/>
            <person name="Han S."/>
            <person name="Adams M.W."/>
            <person name="Kelly R.M."/>
        </authorList>
    </citation>
    <scope>NUCLEOTIDE SEQUENCE [LARGE SCALE GENOMIC DNA]</scope>
    <source>
        <strain evidence="3">ATCC 700167 / DSM 13100 / OL</strain>
    </source>
</reference>
<proteinExistence type="predicted"/>
<dbReference type="InterPro" id="IPR001279">
    <property type="entry name" value="Metallo-B-lactamas"/>
</dbReference>
<dbReference type="InterPro" id="IPR036866">
    <property type="entry name" value="RibonucZ/Hydroxyglut_hydro"/>
</dbReference>
<dbReference type="PANTHER" id="PTHR47619">
    <property type="entry name" value="METALLO-HYDROLASE YYCJ-RELATED"/>
    <property type="match status" value="1"/>
</dbReference>
<sequence>MIMSDEVLFCPLYSGSSGNSILISYKDTTIIVDAGVSFKKLAQALEKIGFNKKIDAILLSHDHSDHVKCAGIYFRKMNVPIITNYRTWEAIKNSLGKVDESYVKLIDTGASFSIGSIGIDTFSIPHDASDPMGFCFYAKDRKISICTDVGHVSDSVASKIDFSDIILLESNHDIEMLLFGPYPYYLKQRIKGDKGHLSNEQAAYMILKLNLNRTKRIYLGHLSEENNHPDVALMTVSSILKQHGVFDSYKISLDVANRYSPSFCSLL</sequence>
<keyword evidence="3" id="KW-1185">Reference proteome</keyword>